<accession>A0A318L556</accession>
<keyword evidence="3" id="KW-1185">Reference proteome</keyword>
<name>A0A318L556_9FIRM</name>
<sequence>MFAAIIGKGKLVLLIFCLLSSMPMHSFLEIEEWEDTGNEVLEDEGESADHESADEDSDYQEADQGEDLNEATAGDILPDDTASDSDSSSDIIENDPLPAEPSDTNAEPSLPDTNGVCEVEDALGFRECLAQEKDIRLTLLSDVSVNAADLPNADTEFLSIDLNGHQLTIVIDEDSNFTPLRCSSFQLISESEHAGMLSVKAASSMSAPFLAVSSYAFFAGSEAGIQIYSQSADKQAYTMIDLIGDAEMNAQNSRFMTNTGDVLTLITREGNKLPQTAWIEFANIDQHAEFLNQQILYYYLPASPFLYAESDKYQVQIEWGDLSYSYDGDRMSWQGNDNLNNHIRVNNYSLFPVMITHELQLDDGNIKGDVYKTAGSKSDGSDEYDYDMCELAAYEEELIAAASNLPTQLDLYVVLSGNPDLDQYKHQKQIGSLSLTVTSMENEPQNLNEPAEAFDLTIEKGETLILSGEHEMNGNIYRVSGGGTLCFDQFQAVDALDGDVLAECDEDSSLIAGSHQDLNAYRFIDLLGEETTAGTPAVKLIYRKEEADVKANDTNETADEQPQ</sequence>
<dbReference type="STRING" id="1034346.GCA_000313565_01969"/>
<dbReference type="AlphaFoldDB" id="A0A318L556"/>
<dbReference type="Proteomes" id="UP000247612">
    <property type="component" value="Unassembled WGS sequence"/>
</dbReference>
<reference evidence="2 3" key="1">
    <citation type="submission" date="2018-05" db="EMBL/GenBank/DDBJ databases">
        <title>Genomic Encyclopedia of Type Strains, Phase IV (KMG-IV): sequencing the most valuable type-strain genomes for metagenomic binning, comparative biology and taxonomic classification.</title>
        <authorList>
            <person name="Goeker M."/>
        </authorList>
    </citation>
    <scope>NUCLEOTIDE SEQUENCE [LARGE SCALE GENOMIC DNA]</scope>
    <source>
        <strain evidence="2 3">JC118</strain>
    </source>
</reference>
<feature type="region of interest" description="Disordered" evidence="1">
    <location>
        <begin position="41"/>
        <end position="113"/>
    </location>
</feature>
<dbReference type="EMBL" id="QJKH01000003">
    <property type="protein sequence ID" value="PXX80613.1"/>
    <property type="molecule type" value="Genomic_DNA"/>
</dbReference>
<dbReference type="RefSeq" id="WP_022938274.1">
    <property type="nucleotide sequence ID" value="NZ_CABKRQ010000005.1"/>
</dbReference>
<feature type="compositionally biased region" description="Acidic residues" evidence="1">
    <location>
        <begin position="41"/>
        <end position="69"/>
    </location>
</feature>
<dbReference type="OrthoDB" id="9974192at2"/>
<organism evidence="2 3">
    <name type="scientific">Dielma fastidiosa</name>
    <dbReference type="NCBI Taxonomy" id="1034346"/>
    <lineage>
        <taxon>Bacteria</taxon>
        <taxon>Bacillati</taxon>
        <taxon>Bacillota</taxon>
        <taxon>Erysipelotrichia</taxon>
        <taxon>Erysipelotrichales</taxon>
        <taxon>Erysipelotrichaceae</taxon>
        <taxon>Dielma</taxon>
    </lineage>
</organism>
<proteinExistence type="predicted"/>
<evidence type="ECO:0000313" key="2">
    <source>
        <dbReference type="EMBL" id="PXX80613.1"/>
    </source>
</evidence>
<gene>
    <name evidence="2" type="ORF">DES51_103209</name>
</gene>
<evidence type="ECO:0000313" key="3">
    <source>
        <dbReference type="Proteomes" id="UP000247612"/>
    </source>
</evidence>
<comment type="caution">
    <text evidence="2">The sequence shown here is derived from an EMBL/GenBank/DDBJ whole genome shotgun (WGS) entry which is preliminary data.</text>
</comment>
<protein>
    <submittedName>
        <fullName evidence="2">Uncharacterized protein</fullName>
    </submittedName>
</protein>
<evidence type="ECO:0000256" key="1">
    <source>
        <dbReference type="SAM" id="MobiDB-lite"/>
    </source>
</evidence>